<reference evidence="1 2" key="1">
    <citation type="submission" date="2019-02" db="EMBL/GenBank/DDBJ databases">
        <authorList>
            <person name="Lehtovirta-Morley E L."/>
        </authorList>
    </citation>
    <scope>NUCLEOTIDE SEQUENCE [LARGE SCALE GENOMIC DNA]</scope>
    <source>
        <strain evidence="1">NFRAN1</strain>
    </source>
</reference>
<sequence length="171" mass="20122">MYQIIINHWGLSLGEIETINNLFKIYVVIESEIQKNSSYASILEIEFIKNVSEEFFNCISIDRWNLFVDVIKNIRKRRGSKGLRFKLIITECFEQNQYGDEVIDKESSNFDTNDTEDEIELLFCRRMIYLLGNKNHNEFTKGVERIEISIENIRVIQSNQENGSVTNRIPT</sequence>
<name>A0A484I679_9ARCH</name>
<keyword evidence="2" id="KW-1185">Reference proteome</keyword>
<dbReference type="AlphaFoldDB" id="A0A484I679"/>
<dbReference type="GeneID" id="39420380"/>
<evidence type="ECO:0000313" key="2">
    <source>
        <dbReference type="Proteomes" id="UP000294299"/>
    </source>
</evidence>
<dbReference type="EMBL" id="LR216287">
    <property type="protein sequence ID" value="VFJ13229.1"/>
    <property type="molecule type" value="Genomic_DNA"/>
</dbReference>
<protein>
    <submittedName>
        <fullName evidence="1">Uncharacterized protein</fullName>
    </submittedName>
</protein>
<gene>
    <name evidence="1" type="ORF">NFRAN_0907</name>
</gene>
<evidence type="ECO:0000313" key="1">
    <source>
        <dbReference type="EMBL" id="VFJ13229.1"/>
    </source>
</evidence>
<dbReference type="OrthoDB" id="11490at2157"/>
<dbReference type="KEGG" id="nfn:NFRAN_0907"/>
<proteinExistence type="predicted"/>
<dbReference type="Proteomes" id="UP000294299">
    <property type="component" value="Chromosome NFRAN"/>
</dbReference>
<dbReference type="RefSeq" id="WP_145988009.1">
    <property type="nucleotide sequence ID" value="NZ_LR216287.1"/>
</dbReference>
<accession>A0A484I679</accession>
<organism evidence="1 2">
    <name type="scientific">Candidatus Nitrosocosmicus franklandianus</name>
    <dbReference type="NCBI Taxonomy" id="1798806"/>
    <lineage>
        <taxon>Archaea</taxon>
        <taxon>Nitrososphaerota</taxon>
        <taxon>Nitrososphaeria</taxon>
        <taxon>Nitrososphaerales</taxon>
        <taxon>Nitrososphaeraceae</taxon>
        <taxon>Candidatus Nitrosocosmicus</taxon>
    </lineage>
</organism>